<accession>A0AA40Y755</accession>
<sequence length="176" mass="18309">MAGMFPGKWVRENGSAPVNNAGNLTTAGELWFQVMAGITPRQVADGLANCLRSALQWPPNPGQFRSMCLGVPALAEVDGQMRPGQAHSGFTVLVRSKLDLHAYATAESGALQQRMLANAYERAVRHVMDGGAVPAPAAALPAPKPEPQVVRDRDAARSAMALAAAELGFGGAHGAG</sequence>
<reference evidence="1" key="1">
    <citation type="submission" date="2020-11" db="EMBL/GenBank/DDBJ databases">
        <title>Enhanced detection system for hospital associated transmission using whole genome sequencing surveillance.</title>
        <authorList>
            <person name="Harrison L.H."/>
            <person name="Van Tyne D."/>
            <person name="Marsh J.W."/>
            <person name="Griffith M.P."/>
            <person name="Snyder D.J."/>
            <person name="Cooper V.S."/>
            <person name="Mustapha M."/>
        </authorList>
    </citation>
    <scope>NUCLEOTIDE SEQUENCE</scope>
    <source>
        <strain evidence="1">STEN00053</strain>
    </source>
</reference>
<gene>
    <name evidence="1" type="ORF">I5V89_11575</name>
</gene>
<dbReference type="Proteomes" id="UP000634179">
    <property type="component" value="Unassembled WGS sequence"/>
</dbReference>
<dbReference type="EMBL" id="JADUOV010000007">
    <property type="protein sequence ID" value="MBH1790512.1"/>
    <property type="molecule type" value="Genomic_DNA"/>
</dbReference>
<organism evidence="1 2">
    <name type="scientific">Stenotrophomonas maltophilia</name>
    <name type="common">Pseudomonas maltophilia</name>
    <name type="synonym">Xanthomonas maltophilia</name>
    <dbReference type="NCBI Taxonomy" id="40324"/>
    <lineage>
        <taxon>Bacteria</taxon>
        <taxon>Pseudomonadati</taxon>
        <taxon>Pseudomonadota</taxon>
        <taxon>Gammaproteobacteria</taxon>
        <taxon>Lysobacterales</taxon>
        <taxon>Lysobacteraceae</taxon>
        <taxon>Stenotrophomonas</taxon>
        <taxon>Stenotrophomonas maltophilia group</taxon>
    </lineage>
</organism>
<evidence type="ECO:0000313" key="1">
    <source>
        <dbReference type="EMBL" id="MBH1790512.1"/>
    </source>
</evidence>
<comment type="caution">
    <text evidence="1">The sequence shown here is derived from an EMBL/GenBank/DDBJ whole genome shotgun (WGS) entry which is preliminary data.</text>
</comment>
<evidence type="ECO:0000313" key="2">
    <source>
        <dbReference type="Proteomes" id="UP000634179"/>
    </source>
</evidence>
<protein>
    <submittedName>
        <fullName evidence="1">Uncharacterized protein</fullName>
    </submittedName>
</protein>
<proteinExistence type="predicted"/>
<dbReference type="AlphaFoldDB" id="A0AA40Y755"/>
<name>A0AA40Y755_STEMA</name>